<evidence type="ECO:0000256" key="11">
    <source>
        <dbReference type="PIRSR" id="PIRSR001365-1"/>
    </source>
</evidence>
<reference evidence="13" key="1">
    <citation type="submission" date="2016-03" db="EMBL/GenBank/DDBJ databases">
        <title>Gut transcriptome analysis on engorged females of Ornithodoros mimon (Acari: Argasidae) and phylogenetic inferences of soft ticks.</title>
        <authorList>
            <person name="Landulfo G.A."/>
            <person name="Giovanni D."/>
            <person name="Carvalho E."/>
            <person name="Junqueira-de-Azevedo I."/>
            <person name="Patane J."/>
            <person name="Mendoca R."/>
            <person name="Barros-Battesti D."/>
        </authorList>
    </citation>
    <scope>NUCLEOTIDE SEQUENCE</scope>
    <source>
        <strain evidence="13">Females</strain>
        <tissue evidence="13">Gut</tissue>
    </source>
</reference>
<evidence type="ECO:0000256" key="12">
    <source>
        <dbReference type="PIRSR" id="PIRSR001365-2"/>
    </source>
</evidence>
<feature type="non-terminal residue" evidence="13">
    <location>
        <position position="1"/>
    </location>
</feature>
<proteinExistence type="inferred from homology"/>
<organism evidence="13">
    <name type="scientific">Alectorobius mimon</name>
    <dbReference type="NCBI Taxonomy" id="360319"/>
    <lineage>
        <taxon>Eukaryota</taxon>
        <taxon>Metazoa</taxon>
        <taxon>Ecdysozoa</taxon>
        <taxon>Arthropoda</taxon>
        <taxon>Chelicerata</taxon>
        <taxon>Arachnida</taxon>
        <taxon>Acari</taxon>
        <taxon>Parasitiformes</taxon>
        <taxon>Ixodida</taxon>
        <taxon>Ixodoidea</taxon>
        <taxon>Argasidae</taxon>
        <taxon>Ornithodorinae</taxon>
        <taxon>Alectorobius</taxon>
    </lineage>
</organism>
<evidence type="ECO:0000256" key="5">
    <source>
        <dbReference type="ARBA" id="ARBA00012911"/>
    </source>
</evidence>
<accession>A0A147BA85</accession>
<keyword evidence="9" id="KW-0119">Carbohydrate metabolism</keyword>
<dbReference type="EC" id="4.1.3.3" evidence="5"/>
<comment type="pathway">
    <text evidence="2">Amino-sugar metabolism; N-acetylneuraminate degradation.</text>
</comment>
<dbReference type="PANTHER" id="PTHR12128:SF21">
    <property type="entry name" value="N-ACETYLNEURAMINATE LYASE"/>
    <property type="match status" value="1"/>
</dbReference>
<dbReference type="PIRSF" id="PIRSF001365">
    <property type="entry name" value="DHDPS"/>
    <property type="match status" value="1"/>
</dbReference>
<dbReference type="PANTHER" id="PTHR12128">
    <property type="entry name" value="DIHYDRODIPICOLINATE SYNTHASE"/>
    <property type="match status" value="1"/>
</dbReference>
<dbReference type="GO" id="GO:0008747">
    <property type="term" value="F:N-acetylneuraminate lyase activity"/>
    <property type="evidence" value="ECO:0007669"/>
    <property type="project" value="UniProtKB-EC"/>
</dbReference>
<comment type="similarity">
    <text evidence="3">Belongs to the DapA family. NanA subfamily.</text>
</comment>
<comment type="catalytic activity">
    <reaction evidence="10">
        <text>aceneuramate = aldehydo-N-acetyl-D-mannosamine + pyruvate</text>
        <dbReference type="Rhea" id="RHEA:23296"/>
        <dbReference type="ChEBI" id="CHEBI:15361"/>
        <dbReference type="ChEBI" id="CHEBI:17122"/>
        <dbReference type="ChEBI" id="CHEBI:173083"/>
        <dbReference type="EC" id="4.1.3.3"/>
    </reaction>
</comment>
<comment type="subcellular location">
    <subcellularLocation>
        <location evidence="1">Cytoplasm</location>
    </subcellularLocation>
</comment>
<evidence type="ECO:0000256" key="8">
    <source>
        <dbReference type="ARBA" id="ARBA00023270"/>
    </source>
</evidence>
<evidence type="ECO:0000256" key="1">
    <source>
        <dbReference type="ARBA" id="ARBA00004496"/>
    </source>
</evidence>
<dbReference type="GO" id="GO:0005737">
    <property type="term" value="C:cytoplasm"/>
    <property type="evidence" value="ECO:0007669"/>
    <property type="project" value="UniProtKB-SubCell"/>
</dbReference>
<dbReference type="InterPro" id="IPR013785">
    <property type="entry name" value="Aldolase_TIM"/>
</dbReference>
<evidence type="ECO:0000256" key="7">
    <source>
        <dbReference type="ARBA" id="ARBA00023239"/>
    </source>
</evidence>
<keyword evidence="8" id="KW-0704">Schiff base</keyword>
<evidence type="ECO:0000256" key="6">
    <source>
        <dbReference type="ARBA" id="ARBA00022490"/>
    </source>
</evidence>
<feature type="binding site" evidence="12">
    <location>
        <position position="60"/>
    </location>
    <ligand>
        <name>pyruvate</name>
        <dbReference type="ChEBI" id="CHEBI:15361"/>
    </ligand>
</feature>
<comment type="subunit">
    <text evidence="4">Homotetramer.</text>
</comment>
<evidence type="ECO:0000256" key="3">
    <source>
        <dbReference type="ARBA" id="ARBA00006324"/>
    </source>
</evidence>
<dbReference type="Pfam" id="PF00701">
    <property type="entry name" value="DHDPS"/>
    <property type="match status" value="1"/>
</dbReference>
<sequence>DVDRRAMESKTAKVHKYQGLCVAPVTPFDDNGQVNLELIGKYVDVLQKQGITGAFVNGSTGEGVSLTVAERKQLAEKWVQAAKGRFELVIIQVYCDSLLDTQELARHAESIGADAIAVLPPVYYKCCGNDELIEYLREVSSAAPKTPLLYYHFPDITGVYLKLDDFLLAASKAVPALCGAKYSSSDLKDLSGFLKRDRHHLKIFLGCDELLLSGLALGVTAAIGGTFTYQGYEANAVFESFRKGDLTGARTHQLNVRKGADLISKYGNWVCGIKCASSIVTSLDFGRTRSPVCSLSAEKLKELEADIRHLGLKIR</sequence>
<name>A0A147BA85_9ACAR</name>
<evidence type="ECO:0000313" key="13">
    <source>
        <dbReference type="EMBL" id="JAR87678.1"/>
    </source>
</evidence>
<dbReference type="Gene3D" id="3.20.20.70">
    <property type="entry name" value="Aldolase class I"/>
    <property type="match status" value="1"/>
</dbReference>
<feature type="active site" description="Schiff-base intermediate with substrate" evidence="11">
    <location>
        <position position="181"/>
    </location>
</feature>
<evidence type="ECO:0000256" key="4">
    <source>
        <dbReference type="ARBA" id="ARBA00011881"/>
    </source>
</evidence>
<dbReference type="PRINTS" id="PR00146">
    <property type="entry name" value="DHPICSNTHASE"/>
</dbReference>
<evidence type="ECO:0000256" key="9">
    <source>
        <dbReference type="ARBA" id="ARBA00023277"/>
    </source>
</evidence>
<dbReference type="InterPro" id="IPR002220">
    <property type="entry name" value="DapA-like"/>
</dbReference>
<evidence type="ECO:0000256" key="2">
    <source>
        <dbReference type="ARBA" id="ARBA00004878"/>
    </source>
</evidence>
<dbReference type="AlphaFoldDB" id="A0A147BA85"/>
<dbReference type="SMART" id="SM01130">
    <property type="entry name" value="DHDPS"/>
    <property type="match status" value="1"/>
</dbReference>
<evidence type="ECO:0000256" key="10">
    <source>
        <dbReference type="ARBA" id="ARBA00044906"/>
    </source>
</evidence>
<dbReference type="EMBL" id="GEIB01000069">
    <property type="protein sequence ID" value="JAR87678.1"/>
    <property type="molecule type" value="Transcribed_RNA"/>
</dbReference>
<dbReference type="SUPFAM" id="SSF51569">
    <property type="entry name" value="Aldolase"/>
    <property type="match status" value="1"/>
</dbReference>
<keyword evidence="6" id="KW-0963">Cytoplasm</keyword>
<feature type="binding site" evidence="12">
    <location>
        <position position="223"/>
    </location>
    <ligand>
        <name>pyruvate</name>
        <dbReference type="ChEBI" id="CHEBI:15361"/>
    </ligand>
</feature>
<keyword evidence="7 13" id="KW-0456">Lyase</keyword>
<feature type="active site" description="Proton donor/acceptor" evidence="11">
    <location>
        <position position="151"/>
    </location>
</feature>
<protein>
    <recommendedName>
        <fullName evidence="5">N-acetylneuraminate lyase</fullName>
        <ecNumber evidence="5">4.1.3.3</ecNumber>
    </recommendedName>
</protein>